<dbReference type="AlphaFoldDB" id="A0A6B0SMT8"/>
<protein>
    <recommendedName>
        <fullName evidence="3">DUF7115 domain-containing protein</fullName>
    </recommendedName>
</protein>
<name>A0A6B0SMT8_9EURY</name>
<gene>
    <name evidence="4" type="ORF">GRX66_10445</name>
</gene>
<keyword evidence="1" id="KW-0175">Coiled coil</keyword>
<keyword evidence="5" id="KW-1185">Reference proteome</keyword>
<dbReference type="Proteomes" id="UP000471521">
    <property type="component" value="Unassembled WGS sequence"/>
</dbReference>
<feature type="compositionally biased region" description="Low complexity" evidence="2">
    <location>
        <begin position="246"/>
        <end position="298"/>
    </location>
</feature>
<feature type="domain" description="DUF7115" evidence="3">
    <location>
        <begin position="1"/>
        <end position="107"/>
    </location>
</feature>
<dbReference type="EMBL" id="WUUU01000076">
    <property type="protein sequence ID" value="MXR21001.1"/>
    <property type="molecule type" value="Genomic_DNA"/>
</dbReference>
<evidence type="ECO:0000259" key="3">
    <source>
        <dbReference type="Pfam" id="PF23428"/>
    </source>
</evidence>
<dbReference type="RefSeq" id="WP_159526506.1">
    <property type="nucleotide sequence ID" value="NZ_WUUU01000076.1"/>
</dbReference>
<evidence type="ECO:0000256" key="1">
    <source>
        <dbReference type="SAM" id="Coils"/>
    </source>
</evidence>
<dbReference type="InterPro" id="IPR055539">
    <property type="entry name" value="DUF7115"/>
</dbReference>
<feature type="region of interest" description="Disordered" evidence="2">
    <location>
        <begin position="214"/>
        <end position="327"/>
    </location>
</feature>
<evidence type="ECO:0000256" key="2">
    <source>
        <dbReference type="SAM" id="MobiDB-lite"/>
    </source>
</evidence>
<reference evidence="4 5" key="1">
    <citation type="submission" date="2019-12" db="EMBL/GenBank/DDBJ databases">
        <title>Isolation and characterization of three novel carbon monoxide-oxidizing members of Halobacteria from salione crusts and soils.</title>
        <authorList>
            <person name="Myers M.R."/>
            <person name="King G.M."/>
        </authorList>
    </citation>
    <scope>NUCLEOTIDE SEQUENCE [LARGE SCALE GENOMIC DNA]</scope>
    <source>
        <strain evidence="4 5">PCN9</strain>
    </source>
</reference>
<proteinExistence type="predicted"/>
<organism evidence="4 5">
    <name type="scientific">Halobacterium bonnevillei</name>
    <dbReference type="NCBI Taxonomy" id="2692200"/>
    <lineage>
        <taxon>Archaea</taxon>
        <taxon>Methanobacteriati</taxon>
        <taxon>Methanobacteriota</taxon>
        <taxon>Stenosarchaea group</taxon>
        <taxon>Halobacteria</taxon>
        <taxon>Halobacteriales</taxon>
        <taxon>Halobacteriaceae</taxon>
        <taxon>Halobacterium</taxon>
    </lineage>
</organism>
<evidence type="ECO:0000313" key="5">
    <source>
        <dbReference type="Proteomes" id="UP000471521"/>
    </source>
</evidence>
<feature type="coiled-coil region" evidence="1">
    <location>
        <begin position="328"/>
        <end position="380"/>
    </location>
</feature>
<accession>A0A6B0SMT8</accession>
<comment type="caution">
    <text evidence="4">The sequence shown here is derived from an EMBL/GenBank/DDBJ whole genome shotgun (WGS) entry which is preliminary data.</text>
</comment>
<sequence>MNVPALVQSSLGDEDVAAHVPLKGEDAVFVTPTRTLVYTAEGLLSDESVDDYAHDAEGIVVSEGRRKASITLDYGLDGEASFSVPSGSLDDVLHPIIAGVLNAADVTQPGETVKRTYRFSELTLVVTSDRVVKHVGEAVWGPEFEEIGYDSITGLDVEDGNVSSQLVLETTSRTQRIKAPNEQFRDVRETVEDAVYAYHDAASAEEFAQMNVDEEADTSTEEVSFGGGVDPIDTSTVGEDDETEPAGPSATTTESSAGTTDAGTETTGASATTTDASAESADASAGQASAQTGEPAASEPDDEEDEFASSGFQTAAAAVEPPVDPEELDAELDELEAAVEEMATALDKHRSALDRQRQVLDAQQAVLEEHRERLDALRDLADDE</sequence>
<dbReference type="Pfam" id="PF23428">
    <property type="entry name" value="DUF7115"/>
    <property type="match status" value="1"/>
</dbReference>
<evidence type="ECO:0000313" key="4">
    <source>
        <dbReference type="EMBL" id="MXR21001.1"/>
    </source>
</evidence>
<dbReference type="OrthoDB" id="307384at2157"/>